<sequence>MMYLTLMIIIITLMMMRVIVLFHKLNFYLNFGAFYGGFSKGSLKLKGFSQFSPQAFVFPWHYSRKKRGSMFQEKQKCILFELGTSFLFSLPCFPFFHFLFNLISLHFLISLLHSHFFQFFLFLV</sequence>
<feature type="transmembrane region" description="Helical" evidence="1">
    <location>
        <begin position="102"/>
        <end position="123"/>
    </location>
</feature>
<proteinExistence type="predicted"/>
<reference evidence="2" key="1">
    <citation type="submission" date="2021-05" db="EMBL/GenBank/DDBJ databases">
        <authorList>
            <person name="Alioto T."/>
            <person name="Alioto T."/>
            <person name="Gomez Garrido J."/>
        </authorList>
    </citation>
    <scope>NUCLEOTIDE SEQUENCE</scope>
</reference>
<evidence type="ECO:0000256" key="1">
    <source>
        <dbReference type="SAM" id="Phobius"/>
    </source>
</evidence>
<name>A0A8D9FDC1_9HEMI</name>
<organism evidence="2">
    <name type="scientific">Cacopsylla melanoneura</name>
    <dbReference type="NCBI Taxonomy" id="428564"/>
    <lineage>
        <taxon>Eukaryota</taxon>
        <taxon>Metazoa</taxon>
        <taxon>Ecdysozoa</taxon>
        <taxon>Arthropoda</taxon>
        <taxon>Hexapoda</taxon>
        <taxon>Insecta</taxon>
        <taxon>Pterygota</taxon>
        <taxon>Neoptera</taxon>
        <taxon>Paraneoptera</taxon>
        <taxon>Hemiptera</taxon>
        <taxon>Sternorrhyncha</taxon>
        <taxon>Psylloidea</taxon>
        <taxon>Psyllidae</taxon>
        <taxon>Psyllinae</taxon>
        <taxon>Cacopsylla</taxon>
    </lineage>
</organism>
<feature type="transmembrane region" description="Helical" evidence="1">
    <location>
        <begin position="77"/>
        <end position="96"/>
    </location>
</feature>
<dbReference type="EMBL" id="HBUF01643457">
    <property type="protein sequence ID" value="CAG6785384.1"/>
    <property type="molecule type" value="Transcribed_RNA"/>
</dbReference>
<dbReference type="EMBL" id="HBUF01643458">
    <property type="protein sequence ID" value="CAG6785385.1"/>
    <property type="molecule type" value="Transcribed_RNA"/>
</dbReference>
<protein>
    <submittedName>
        <fullName evidence="2">Uncharacterized protein</fullName>
    </submittedName>
</protein>
<keyword evidence="1" id="KW-0472">Membrane</keyword>
<feature type="transmembrane region" description="Helical" evidence="1">
    <location>
        <begin position="6"/>
        <end position="22"/>
    </location>
</feature>
<evidence type="ECO:0000313" key="2">
    <source>
        <dbReference type="EMBL" id="CAG6785384.1"/>
    </source>
</evidence>
<keyword evidence="1" id="KW-1133">Transmembrane helix</keyword>
<dbReference type="AlphaFoldDB" id="A0A8D9FDC1"/>
<accession>A0A8D9FDC1</accession>
<keyword evidence="1" id="KW-0812">Transmembrane</keyword>